<dbReference type="GO" id="GO:0016651">
    <property type="term" value="F:oxidoreductase activity, acting on NAD(P)H"/>
    <property type="evidence" value="ECO:0007669"/>
    <property type="project" value="InterPro"/>
</dbReference>
<dbReference type="Gene3D" id="3.40.50.720">
    <property type="entry name" value="NAD(P)-binding Rossmann-like Domain"/>
    <property type="match status" value="1"/>
</dbReference>
<dbReference type="InterPro" id="IPR011032">
    <property type="entry name" value="GroES-like_sf"/>
</dbReference>
<comment type="similarity">
    <text evidence="1">Belongs to the zinc-containing alcohol dehydrogenase family.</text>
</comment>
<dbReference type="PANTHER" id="PTHR45348:SF2">
    <property type="entry name" value="ZINC-TYPE ALCOHOL DEHYDROGENASE-LIKE PROTEIN C2E1P3.01"/>
    <property type="match status" value="1"/>
</dbReference>
<dbReference type="Pfam" id="PF00107">
    <property type="entry name" value="ADH_zinc_N"/>
    <property type="match status" value="1"/>
</dbReference>
<dbReference type="InterPro" id="IPR013154">
    <property type="entry name" value="ADH-like_N"/>
</dbReference>
<evidence type="ECO:0000256" key="2">
    <source>
        <dbReference type="ARBA" id="ARBA00023002"/>
    </source>
</evidence>
<reference evidence="5 6" key="1">
    <citation type="submission" date="2016-07" db="EMBL/GenBank/DDBJ databases">
        <title>Multiple horizontal gene transfer events from other fungi enriched the ability of initially mycotrophic Trichoderma (Ascomycota) to feed on dead plant biomass.</title>
        <authorList>
            <consortium name="DOE Joint Genome Institute"/>
            <person name="Aerts A."/>
            <person name="Atanasova L."/>
            <person name="Chenthamara K."/>
            <person name="Zhang J."/>
            <person name="Grujic M."/>
            <person name="Henrissat B."/>
            <person name="Kuo A."/>
            <person name="Salamov A."/>
            <person name="Lipzen A."/>
            <person name="Labutti K."/>
            <person name="Barry K."/>
            <person name="Miao Y."/>
            <person name="Rahimi M.J."/>
            <person name="Shen Q."/>
            <person name="Grigoriev I.V."/>
            <person name="Kubicek C.P."/>
            <person name="Druzhinina I.S."/>
        </authorList>
    </citation>
    <scope>NUCLEOTIDE SEQUENCE [LARGE SCALE GENOMIC DNA]</scope>
    <source>
        <strain evidence="5 6">CBS 433.97</strain>
    </source>
</reference>
<evidence type="ECO:0000259" key="3">
    <source>
        <dbReference type="Pfam" id="PF00107"/>
    </source>
</evidence>
<dbReference type="InterPro" id="IPR047122">
    <property type="entry name" value="Trans-enoyl_RdTase-like"/>
</dbReference>
<dbReference type="EMBL" id="KZ679259">
    <property type="protein sequence ID" value="PTB43732.1"/>
    <property type="molecule type" value="Genomic_DNA"/>
</dbReference>
<evidence type="ECO:0000313" key="5">
    <source>
        <dbReference type="EMBL" id="PTB43732.1"/>
    </source>
</evidence>
<dbReference type="SUPFAM" id="SSF51735">
    <property type="entry name" value="NAD(P)-binding Rossmann-fold domains"/>
    <property type="match status" value="1"/>
</dbReference>
<dbReference type="CDD" id="cd08249">
    <property type="entry name" value="enoyl_reductase_like"/>
    <property type="match status" value="1"/>
</dbReference>
<feature type="domain" description="Alcohol dehydrogenase-like C-terminal" evidence="3">
    <location>
        <begin position="156"/>
        <end position="241"/>
    </location>
</feature>
<evidence type="ECO:0000256" key="1">
    <source>
        <dbReference type="ARBA" id="ARBA00008072"/>
    </source>
</evidence>
<dbReference type="OrthoDB" id="48317at2759"/>
<dbReference type="SUPFAM" id="SSF50129">
    <property type="entry name" value="GroES-like"/>
    <property type="match status" value="1"/>
</dbReference>
<dbReference type="Pfam" id="PF08240">
    <property type="entry name" value="ADH_N"/>
    <property type="match status" value="1"/>
</dbReference>
<organism evidence="5 6">
    <name type="scientific">Trichoderma asperellum (strain ATCC 204424 / CBS 433.97 / NBRC 101777)</name>
    <dbReference type="NCBI Taxonomy" id="1042311"/>
    <lineage>
        <taxon>Eukaryota</taxon>
        <taxon>Fungi</taxon>
        <taxon>Dikarya</taxon>
        <taxon>Ascomycota</taxon>
        <taxon>Pezizomycotina</taxon>
        <taxon>Sordariomycetes</taxon>
        <taxon>Hypocreomycetidae</taxon>
        <taxon>Hypocreales</taxon>
        <taxon>Hypocreaceae</taxon>
        <taxon>Trichoderma</taxon>
    </lineage>
</organism>
<proteinExistence type="inferred from homology"/>
<name>A0A2T3ZFZ5_TRIA4</name>
<dbReference type="AlphaFoldDB" id="A0A2T3ZFZ5"/>
<dbReference type="Proteomes" id="UP000240493">
    <property type="component" value="Unassembled WGS sequence"/>
</dbReference>
<dbReference type="Gene3D" id="3.90.180.10">
    <property type="entry name" value="Medium-chain alcohol dehydrogenases, catalytic domain"/>
    <property type="match status" value="1"/>
</dbReference>
<accession>A0A2T3ZFZ5</accession>
<keyword evidence="2" id="KW-0560">Oxidoreductase</keyword>
<evidence type="ECO:0000313" key="6">
    <source>
        <dbReference type="Proteomes" id="UP000240493"/>
    </source>
</evidence>
<sequence>MAPGNHASWLLDKQRPVNAVKIAPYTAASNNEIVIKNYSAILGRDVAGEVVEVGSSLADVYNVGDRVISLTSCLEQKNNTYCHSGFQEYVVLKSHQIAKIPHDIGYKGAVILPLGISTAASCLLQGSDLSFRAPTLNDTNYRNGQTVLVWGGSGNVGSCGVQMLSLAGYELVAIASKRTHDMIQSLGASTCFDQADSTIIDDIVAYLKGRKVVGAFDAISSDSTIETISEILEQAGAMSSVRPGAKQLRKNDVKIVANFLVPPEQYFQLSQTILGNGLKSRWQTKQSNICHRLKLWDMHANFR</sequence>
<dbReference type="InterPro" id="IPR013149">
    <property type="entry name" value="ADH-like_C"/>
</dbReference>
<protein>
    <submittedName>
        <fullName evidence="5">Uncharacterized protein</fullName>
    </submittedName>
</protein>
<evidence type="ECO:0000259" key="4">
    <source>
        <dbReference type="Pfam" id="PF08240"/>
    </source>
</evidence>
<dbReference type="InterPro" id="IPR036291">
    <property type="entry name" value="NAD(P)-bd_dom_sf"/>
</dbReference>
<dbReference type="PANTHER" id="PTHR45348">
    <property type="entry name" value="HYPOTHETICAL OXIDOREDUCTASE (EUROFUNG)"/>
    <property type="match status" value="1"/>
</dbReference>
<feature type="domain" description="Alcohol dehydrogenase-like N-terminal" evidence="4">
    <location>
        <begin position="34"/>
        <end position="101"/>
    </location>
</feature>
<keyword evidence="6" id="KW-1185">Reference proteome</keyword>
<dbReference type="STRING" id="1042311.A0A2T3ZFZ5"/>
<gene>
    <name evidence="5" type="ORF">M441DRAFT_25718</name>
</gene>